<comment type="caution">
    <text evidence="1">The sequence shown here is derived from an EMBL/GenBank/DDBJ whole genome shotgun (WGS) entry which is preliminary data.</text>
</comment>
<dbReference type="Proteomes" id="UP001598130">
    <property type="component" value="Unassembled WGS sequence"/>
</dbReference>
<proteinExistence type="predicted"/>
<keyword evidence="2" id="KW-1185">Reference proteome</keyword>
<evidence type="ECO:0000313" key="2">
    <source>
        <dbReference type="Proteomes" id="UP001598130"/>
    </source>
</evidence>
<gene>
    <name evidence="1" type="ORF">OCL97_04400</name>
</gene>
<dbReference type="RefSeq" id="WP_377367961.1">
    <property type="nucleotide sequence ID" value="NZ_JAOTJD010000005.1"/>
</dbReference>
<reference evidence="1 2" key="1">
    <citation type="submission" date="2022-09" db="EMBL/GenBank/DDBJ databases">
        <title>New species of Phenylobacterium.</title>
        <authorList>
            <person name="Mieszkin S."/>
        </authorList>
    </citation>
    <scope>NUCLEOTIDE SEQUENCE [LARGE SCALE GENOMIC DNA]</scope>
    <source>
        <strain evidence="1 2">HK31-G</strain>
    </source>
</reference>
<protein>
    <submittedName>
        <fullName evidence="1">Uncharacterized protein</fullName>
    </submittedName>
</protein>
<accession>A0ABW6CN96</accession>
<organism evidence="1 2">
    <name type="scientific">Phenylobacterium ferrooxidans</name>
    <dbReference type="NCBI Taxonomy" id="2982689"/>
    <lineage>
        <taxon>Bacteria</taxon>
        <taxon>Pseudomonadati</taxon>
        <taxon>Pseudomonadota</taxon>
        <taxon>Alphaproteobacteria</taxon>
        <taxon>Caulobacterales</taxon>
        <taxon>Caulobacteraceae</taxon>
        <taxon>Phenylobacterium</taxon>
    </lineage>
</organism>
<dbReference type="EMBL" id="JAOTJD010000005">
    <property type="protein sequence ID" value="MFD3263206.1"/>
    <property type="molecule type" value="Genomic_DNA"/>
</dbReference>
<name>A0ABW6CN96_9CAUL</name>
<sequence length="264" mass="28747">MSLFSSADLPAFKADRLLAAAQTFFPGVVLSDAYLLQQIQAAEADIARRLKVRLEPTTIFPYTPTEGEITALGAMPWAEEPGYDYDPEFFRGDRWGFIVLRQKPVVSVEFVRMSYPNPTVTFFTIPHDWIRLDKKAGHIRMVPASSGFTAPLSAFIMQAMGGGSTIPFMIQVKYVAGLTGVKTDPAWADLLDVILKQAVLNIIDGSFPTMSGSISADGLSESRSVDPEKYREMVDFRLHGAKGSNGGLFAAIHGISMGVLGSFG</sequence>
<evidence type="ECO:0000313" key="1">
    <source>
        <dbReference type="EMBL" id="MFD3263206.1"/>
    </source>
</evidence>